<dbReference type="HOGENOM" id="CLU_447894_0_0_1"/>
<reference evidence="5 6" key="2">
    <citation type="journal article" date="2007" name="BMC Biol.">
        <title>A 100%-complete sequence reveals unusually simple genomic features in the hot-spring red alga Cyanidioschyzon merolae.</title>
        <authorList>
            <person name="Nozaki H."/>
            <person name="Takano H."/>
            <person name="Misumi O."/>
            <person name="Terasawa K."/>
            <person name="Matsuzaki M."/>
            <person name="Maruyama S."/>
            <person name="Nishida K."/>
            <person name="Yagisawa F."/>
            <person name="Yoshida Y."/>
            <person name="Fujiwara T."/>
            <person name="Takio S."/>
            <person name="Tamura K."/>
            <person name="Chung S.J."/>
            <person name="Nakamura S."/>
            <person name="Kuroiwa H."/>
            <person name="Tanaka K."/>
            <person name="Sato N."/>
            <person name="Kuroiwa T."/>
        </authorList>
    </citation>
    <scope>NUCLEOTIDE SEQUENCE [LARGE SCALE GENOMIC DNA]</scope>
    <source>
        <strain evidence="5 6">10D</strain>
    </source>
</reference>
<dbReference type="PANTHER" id="PTHR19855">
    <property type="entry name" value="WD40 REPEAT PROTEIN 12, 37"/>
    <property type="match status" value="1"/>
</dbReference>
<evidence type="ECO:0000256" key="4">
    <source>
        <dbReference type="SAM" id="MobiDB-lite"/>
    </source>
</evidence>
<organism evidence="5 6">
    <name type="scientific">Cyanidioschyzon merolae (strain NIES-3377 / 10D)</name>
    <name type="common">Unicellular red alga</name>
    <dbReference type="NCBI Taxonomy" id="280699"/>
    <lineage>
        <taxon>Eukaryota</taxon>
        <taxon>Rhodophyta</taxon>
        <taxon>Bangiophyceae</taxon>
        <taxon>Cyanidiales</taxon>
        <taxon>Cyanidiaceae</taxon>
        <taxon>Cyanidioschyzon</taxon>
    </lineage>
</organism>
<sequence>MVPDSVQLRFYDVSGVAKYAHADGLEIRVPVSFGRKGLENILRELFGIPVLESGDDRLLFDFVVYGEPPVRQRVQRESSLSSRLTGSLLRAPLGKFCERRGIPLETTLHVEYFLCHAEPRQEETLAEIDGNNNWVWSLSCLKRQGSRSDDVEIVAYYGLGGKGGLLELFGPSVEVMRRLTLDESHLQEQVRALAWFTRPEVAFAWEDPEAKPDPKQRNMSRHLTVASMKPVDKDESKRTSPSRGEADERAGLASKDSRTIGFSERMTHATGGRLKQPAGLVSSDYPRLQQKGSFLTGSEYLAAGTLSGNIVIFSFEQEAAQCTPLAFSQTLLRDSSTSALVRQRASIESIDVETAGSWVTYGDSRGSVAAFRWDITASTDAAETIILAKGPANGFESRGAKATVTSIVGLQGHGSGSPIRCVRWLSSSQGSAALVCSASWDGSVRIWDVEQCACVHEMLLAGTRPNCFVSWKAANAENSYDNLLIVGCVDGSIRLLDPREAPVGKTKGATLRAAHGKTFISDVALLTRIPESGHYQGTEAIFSVGYDGAVRAWDLRCIPTESQFQNRAAAMLWEKPDAHAGKAVLRCSPLEKNGSLLTGGADGTVQRIAW</sequence>
<dbReference type="AlphaFoldDB" id="M1VAT5"/>
<evidence type="ECO:0000313" key="6">
    <source>
        <dbReference type="Proteomes" id="UP000007014"/>
    </source>
</evidence>
<accession>M1VAT5</accession>
<dbReference type="Gramene" id="CME058CT">
    <property type="protein sequence ID" value="CME058CT"/>
    <property type="gene ID" value="CME058C"/>
</dbReference>
<dbReference type="SMART" id="SM00320">
    <property type="entry name" value="WD40"/>
    <property type="match status" value="3"/>
</dbReference>
<dbReference type="InterPro" id="IPR015943">
    <property type="entry name" value="WD40/YVTN_repeat-like_dom_sf"/>
</dbReference>
<dbReference type="InterPro" id="IPR036322">
    <property type="entry name" value="WD40_repeat_dom_sf"/>
</dbReference>
<dbReference type="InterPro" id="IPR019775">
    <property type="entry name" value="WD40_repeat_CS"/>
</dbReference>
<dbReference type="InterPro" id="IPR001680">
    <property type="entry name" value="WD40_rpt"/>
</dbReference>
<keyword evidence="2" id="KW-0677">Repeat</keyword>
<evidence type="ECO:0008006" key="7">
    <source>
        <dbReference type="Google" id="ProtNLM"/>
    </source>
</evidence>
<feature type="repeat" description="WD" evidence="3">
    <location>
        <begin position="434"/>
        <end position="457"/>
    </location>
</feature>
<dbReference type="SUPFAM" id="SSF50978">
    <property type="entry name" value="WD40 repeat-like"/>
    <property type="match status" value="1"/>
</dbReference>
<proteinExistence type="predicted"/>
<evidence type="ECO:0000256" key="2">
    <source>
        <dbReference type="ARBA" id="ARBA00022737"/>
    </source>
</evidence>
<evidence type="ECO:0000313" key="5">
    <source>
        <dbReference type="EMBL" id="BAM79287.1"/>
    </source>
</evidence>
<evidence type="ECO:0000256" key="1">
    <source>
        <dbReference type="ARBA" id="ARBA00022574"/>
    </source>
</evidence>
<dbReference type="EMBL" id="AP006487">
    <property type="protein sequence ID" value="BAM79287.1"/>
    <property type="molecule type" value="Genomic_DNA"/>
</dbReference>
<evidence type="ECO:0000256" key="3">
    <source>
        <dbReference type="PROSITE-ProRule" id="PRU00221"/>
    </source>
</evidence>
<dbReference type="Proteomes" id="UP000007014">
    <property type="component" value="Chromosome 5"/>
</dbReference>
<feature type="compositionally biased region" description="Basic and acidic residues" evidence="4">
    <location>
        <begin position="230"/>
        <end position="258"/>
    </location>
</feature>
<dbReference type="RefSeq" id="XP_005535573.1">
    <property type="nucleotide sequence ID" value="XM_005535516.1"/>
</dbReference>
<dbReference type="KEGG" id="cme:CYME_CME058C"/>
<protein>
    <recommendedName>
        <fullName evidence="7">Ribosome biogenesis protein WDR12 homolog</fullName>
    </recommendedName>
</protein>
<dbReference type="PROSITE" id="PS50082">
    <property type="entry name" value="WD_REPEATS_2"/>
    <property type="match status" value="1"/>
</dbReference>
<feature type="region of interest" description="Disordered" evidence="4">
    <location>
        <begin position="207"/>
        <end position="281"/>
    </location>
</feature>
<dbReference type="GeneID" id="16992757"/>
<dbReference type="PANTHER" id="PTHR19855:SF11">
    <property type="entry name" value="RIBOSOME BIOGENESIS PROTEIN WDR12"/>
    <property type="match status" value="1"/>
</dbReference>
<keyword evidence="1 3" id="KW-0853">WD repeat</keyword>
<dbReference type="PROSITE" id="PS00678">
    <property type="entry name" value="WD_REPEATS_1"/>
    <property type="match status" value="1"/>
</dbReference>
<reference evidence="5 6" key="1">
    <citation type="journal article" date="2004" name="Nature">
        <title>Genome sequence of the ultrasmall unicellular red alga Cyanidioschyzon merolae 10D.</title>
        <authorList>
            <person name="Matsuzaki M."/>
            <person name="Misumi O."/>
            <person name="Shin-i T."/>
            <person name="Maruyama S."/>
            <person name="Takahara M."/>
            <person name="Miyagishima S."/>
            <person name="Mori T."/>
            <person name="Nishida K."/>
            <person name="Yagisawa F."/>
            <person name="Nishida K."/>
            <person name="Yoshida Y."/>
            <person name="Nishimura Y."/>
            <person name="Nakao S."/>
            <person name="Kobayashi T."/>
            <person name="Momoyama Y."/>
            <person name="Higashiyama T."/>
            <person name="Minoda A."/>
            <person name="Sano M."/>
            <person name="Nomoto H."/>
            <person name="Oishi K."/>
            <person name="Hayashi H."/>
            <person name="Ohta F."/>
            <person name="Nishizaka S."/>
            <person name="Haga S."/>
            <person name="Miura S."/>
            <person name="Morishita T."/>
            <person name="Kabeya Y."/>
            <person name="Terasawa K."/>
            <person name="Suzuki Y."/>
            <person name="Ishii Y."/>
            <person name="Asakawa S."/>
            <person name="Takano H."/>
            <person name="Ohta N."/>
            <person name="Kuroiwa H."/>
            <person name="Tanaka K."/>
            <person name="Shimizu N."/>
            <person name="Sugano S."/>
            <person name="Sato N."/>
            <person name="Nozaki H."/>
            <person name="Ogasawara N."/>
            <person name="Kohara Y."/>
            <person name="Kuroiwa T."/>
        </authorList>
    </citation>
    <scope>NUCLEOTIDE SEQUENCE [LARGE SCALE GENOMIC DNA]</scope>
    <source>
        <strain evidence="5 6">10D</strain>
    </source>
</reference>
<name>M1VAT5_CYAM1</name>
<dbReference type="OrthoDB" id="10251381at2759"/>
<gene>
    <name evidence="5" type="ORF">CYME_CME058C</name>
</gene>
<dbReference type="Pfam" id="PF00400">
    <property type="entry name" value="WD40"/>
    <property type="match status" value="1"/>
</dbReference>
<keyword evidence="6" id="KW-1185">Reference proteome</keyword>
<dbReference type="Gene3D" id="2.130.10.10">
    <property type="entry name" value="YVTN repeat-like/Quinoprotein amine dehydrogenase"/>
    <property type="match status" value="2"/>
</dbReference>